<reference evidence="1 2" key="1">
    <citation type="submission" date="2023-01" db="EMBL/GenBank/DDBJ databases">
        <authorList>
            <person name="Kreplak J."/>
        </authorList>
    </citation>
    <scope>NUCLEOTIDE SEQUENCE [LARGE SCALE GENOMIC DNA]</scope>
</reference>
<dbReference type="EMBL" id="OX451741">
    <property type="protein sequence ID" value="CAI8619538.1"/>
    <property type="molecule type" value="Genomic_DNA"/>
</dbReference>
<organism evidence="1 2">
    <name type="scientific">Vicia faba</name>
    <name type="common">Broad bean</name>
    <name type="synonym">Faba vulgaris</name>
    <dbReference type="NCBI Taxonomy" id="3906"/>
    <lineage>
        <taxon>Eukaryota</taxon>
        <taxon>Viridiplantae</taxon>
        <taxon>Streptophyta</taxon>
        <taxon>Embryophyta</taxon>
        <taxon>Tracheophyta</taxon>
        <taxon>Spermatophyta</taxon>
        <taxon>Magnoliopsida</taxon>
        <taxon>eudicotyledons</taxon>
        <taxon>Gunneridae</taxon>
        <taxon>Pentapetalae</taxon>
        <taxon>rosids</taxon>
        <taxon>fabids</taxon>
        <taxon>Fabales</taxon>
        <taxon>Fabaceae</taxon>
        <taxon>Papilionoideae</taxon>
        <taxon>50 kb inversion clade</taxon>
        <taxon>NPAAA clade</taxon>
        <taxon>Hologalegina</taxon>
        <taxon>IRL clade</taxon>
        <taxon>Fabeae</taxon>
        <taxon>Vicia</taxon>
    </lineage>
</organism>
<keyword evidence="2" id="KW-1185">Reference proteome</keyword>
<sequence length="195" mass="21689">MQSSLPHSVHPFHLSITKHCITYLDLPASSLSLYNLSNNITHPLPLIHLSSSSPSPFLNNINRSFPTILRSIRHIHTVPPPPSLIRSSTLHHHPPASTSSGNSAQSFTAFKPLDLPSLALLLSEQHRAPFHLTSSTTTATVSTILPSSTLFTLASSSLLRKFRVLIVSEFLDCDNLYWFCLVLSLYSFEIRRLKL</sequence>
<proteinExistence type="predicted"/>
<gene>
    <name evidence="1" type="ORF">VFH_VI175680</name>
</gene>
<name>A0AAV1BBG4_VICFA</name>
<protein>
    <submittedName>
        <fullName evidence="1">Uncharacterized protein</fullName>
    </submittedName>
</protein>
<evidence type="ECO:0000313" key="2">
    <source>
        <dbReference type="Proteomes" id="UP001157006"/>
    </source>
</evidence>
<dbReference type="AlphaFoldDB" id="A0AAV1BBG4"/>
<evidence type="ECO:0000313" key="1">
    <source>
        <dbReference type="EMBL" id="CAI8619538.1"/>
    </source>
</evidence>
<accession>A0AAV1BBG4</accession>
<dbReference type="Proteomes" id="UP001157006">
    <property type="component" value="Chromosome 6"/>
</dbReference>